<dbReference type="RefSeq" id="WP_189007307.1">
    <property type="nucleotide sequence ID" value="NZ_BMOD01000027.1"/>
</dbReference>
<evidence type="ECO:0000313" key="4">
    <source>
        <dbReference type="Proteomes" id="UP000632222"/>
    </source>
</evidence>
<feature type="domain" description="Spore coat protein U/FanG" evidence="2">
    <location>
        <begin position="34"/>
        <end position="161"/>
    </location>
</feature>
<protein>
    <recommendedName>
        <fullName evidence="2">Spore coat protein U/FanG domain-containing protein</fullName>
    </recommendedName>
</protein>
<evidence type="ECO:0000256" key="1">
    <source>
        <dbReference type="SAM" id="SignalP"/>
    </source>
</evidence>
<sequence length="166" mass="17300">MIKRTLALALTLFCTASAAGTVTVTDGGSNTSDTAISTEVLNSCTLTTTDAVFTNYTATQSTDLTTSTAGVSIQCNDGAQYTLELISNPGPTTTEPAMVHATLPNEYLVYLLDSISDGITLDGLRTYTADGEPVTFTLSYLIPAGQFSAAAGDYSDTQTLTIDLLN</sequence>
<proteinExistence type="predicted"/>
<dbReference type="Proteomes" id="UP000632222">
    <property type="component" value="Unassembled WGS sequence"/>
</dbReference>
<dbReference type="InterPro" id="IPR007893">
    <property type="entry name" value="Spore_coat_U/FanG"/>
</dbReference>
<comment type="caution">
    <text evidence="3">The sequence shown here is derived from an EMBL/GenBank/DDBJ whole genome shotgun (WGS) entry which is preliminary data.</text>
</comment>
<name>A0ABQ2DD75_9DEIO</name>
<organism evidence="3 4">
    <name type="scientific">Deinococcus roseus</name>
    <dbReference type="NCBI Taxonomy" id="392414"/>
    <lineage>
        <taxon>Bacteria</taxon>
        <taxon>Thermotogati</taxon>
        <taxon>Deinococcota</taxon>
        <taxon>Deinococci</taxon>
        <taxon>Deinococcales</taxon>
        <taxon>Deinococcaceae</taxon>
        <taxon>Deinococcus</taxon>
    </lineage>
</organism>
<accession>A0ABQ2DD75</accession>
<keyword evidence="1" id="KW-0732">Signal</keyword>
<evidence type="ECO:0000313" key="3">
    <source>
        <dbReference type="EMBL" id="GGJ53756.1"/>
    </source>
</evidence>
<dbReference type="Pfam" id="PF05229">
    <property type="entry name" value="SCPU"/>
    <property type="match status" value="1"/>
</dbReference>
<reference evidence="4" key="1">
    <citation type="journal article" date="2019" name="Int. J. Syst. Evol. Microbiol.">
        <title>The Global Catalogue of Microorganisms (GCM) 10K type strain sequencing project: providing services to taxonomists for standard genome sequencing and annotation.</title>
        <authorList>
            <consortium name="The Broad Institute Genomics Platform"/>
            <consortium name="The Broad Institute Genome Sequencing Center for Infectious Disease"/>
            <person name="Wu L."/>
            <person name="Ma J."/>
        </authorList>
    </citation>
    <scope>NUCLEOTIDE SEQUENCE [LARGE SCALE GENOMIC DNA]</scope>
    <source>
        <strain evidence="4">JCM 14370</strain>
    </source>
</reference>
<gene>
    <name evidence="3" type="ORF">GCM10008938_44730</name>
</gene>
<keyword evidence="4" id="KW-1185">Reference proteome</keyword>
<feature type="signal peptide" evidence="1">
    <location>
        <begin position="1"/>
        <end position="18"/>
    </location>
</feature>
<dbReference type="EMBL" id="BMOD01000027">
    <property type="protein sequence ID" value="GGJ53756.1"/>
    <property type="molecule type" value="Genomic_DNA"/>
</dbReference>
<evidence type="ECO:0000259" key="2">
    <source>
        <dbReference type="Pfam" id="PF05229"/>
    </source>
</evidence>
<feature type="chain" id="PRO_5045433555" description="Spore coat protein U/FanG domain-containing protein" evidence="1">
    <location>
        <begin position="19"/>
        <end position="166"/>
    </location>
</feature>